<feature type="compositionally biased region" description="Polar residues" evidence="13">
    <location>
        <begin position="167"/>
        <end position="179"/>
    </location>
</feature>
<keyword evidence="7" id="KW-0736">Signalosome</keyword>
<evidence type="ECO:0000256" key="1">
    <source>
        <dbReference type="ARBA" id="ARBA00004123"/>
    </source>
</evidence>
<dbReference type="InterPro" id="IPR037518">
    <property type="entry name" value="MPN"/>
</dbReference>
<dbReference type="PROSITE" id="PS50249">
    <property type="entry name" value="MPN"/>
    <property type="match status" value="1"/>
</dbReference>
<dbReference type="PANTHER" id="PTHR15696:SF0">
    <property type="entry name" value="TELOMERASE-BINDING PROTEIN EST1A"/>
    <property type="match status" value="1"/>
</dbReference>
<evidence type="ECO:0000256" key="9">
    <source>
        <dbReference type="ARBA" id="ARBA00022833"/>
    </source>
</evidence>
<comment type="subcellular location">
    <subcellularLocation>
        <location evidence="2">Cytoplasm</location>
    </subcellularLocation>
    <subcellularLocation>
        <location evidence="1">Nucleus</location>
    </subcellularLocation>
</comment>
<evidence type="ECO:0000256" key="7">
    <source>
        <dbReference type="ARBA" id="ARBA00022790"/>
    </source>
</evidence>
<dbReference type="GO" id="GO:0000184">
    <property type="term" value="P:nuclear-transcribed mRNA catabolic process, nonsense-mediated decay"/>
    <property type="evidence" value="ECO:0007669"/>
    <property type="project" value="UniProtKB-KW"/>
</dbReference>
<dbReference type="Pfam" id="PF01398">
    <property type="entry name" value="JAB"/>
    <property type="match status" value="1"/>
</dbReference>
<evidence type="ECO:0000256" key="3">
    <source>
        <dbReference type="ARBA" id="ARBA00006008"/>
    </source>
</evidence>
<keyword evidence="4" id="KW-0963">Cytoplasm</keyword>
<evidence type="ECO:0000256" key="4">
    <source>
        <dbReference type="ARBA" id="ARBA00022490"/>
    </source>
</evidence>
<dbReference type="InterPro" id="IPR040961">
    <property type="entry name" value="CSN5_C"/>
</dbReference>
<evidence type="ECO:0000256" key="5">
    <source>
        <dbReference type="ARBA" id="ARBA00022670"/>
    </source>
</evidence>
<dbReference type="Proteomes" id="UP001292079">
    <property type="component" value="Unassembled WGS sequence"/>
</dbReference>
<reference evidence="15" key="1">
    <citation type="submission" date="2022-04" db="EMBL/GenBank/DDBJ databases">
        <authorList>
            <person name="Xu L."/>
            <person name="Lv Z."/>
        </authorList>
    </citation>
    <scope>NUCLEOTIDE SEQUENCE</scope>
    <source>
        <strain evidence="15">LV_2022a</strain>
    </source>
</reference>
<dbReference type="SMART" id="SM00232">
    <property type="entry name" value="JAB_MPN"/>
    <property type="match status" value="1"/>
</dbReference>
<feature type="compositionally biased region" description="Basic and acidic residues" evidence="13">
    <location>
        <begin position="235"/>
        <end position="246"/>
    </location>
</feature>
<keyword evidence="12" id="KW-0539">Nucleus</keyword>
<dbReference type="GO" id="GO:0008180">
    <property type="term" value="C:COP9 signalosome"/>
    <property type="evidence" value="ECO:0007669"/>
    <property type="project" value="UniProtKB-KW"/>
</dbReference>
<evidence type="ECO:0000256" key="12">
    <source>
        <dbReference type="ARBA" id="ARBA00023242"/>
    </source>
</evidence>
<feature type="region of interest" description="Disordered" evidence="13">
    <location>
        <begin position="685"/>
        <end position="709"/>
    </location>
</feature>
<dbReference type="EMBL" id="JALJAT010000005">
    <property type="protein sequence ID" value="KAK4469375.1"/>
    <property type="molecule type" value="Genomic_DNA"/>
</dbReference>
<evidence type="ECO:0000313" key="16">
    <source>
        <dbReference type="Proteomes" id="UP001292079"/>
    </source>
</evidence>
<dbReference type="PANTHER" id="PTHR15696">
    <property type="entry name" value="SMG-7 SUPPRESSOR WITH MORPHOLOGICAL EFFECT ON GENITALIA PROTEIN 7"/>
    <property type="match status" value="1"/>
</dbReference>
<dbReference type="Gene3D" id="3.40.50.1010">
    <property type="entry name" value="5'-nuclease"/>
    <property type="match status" value="2"/>
</dbReference>
<name>A0AAE2D3Y5_SCHME</name>
<feature type="compositionally biased region" description="Low complexity" evidence="13">
    <location>
        <begin position="129"/>
        <end position="144"/>
    </location>
</feature>
<comment type="caution">
    <text evidence="15">The sequence shown here is derived from an EMBL/GenBank/DDBJ whole genome shotgun (WGS) entry which is preliminary data.</text>
</comment>
<proteinExistence type="inferred from homology"/>
<dbReference type="InterPro" id="IPR029060">
    <property type="entry name" value="PIN-like_dom_sf"/>
</dbReference>
<dbReference type="InterPro" id="IPR045153">
    <property type="entry name" value="Est1/Ebs1-like"/>
</dbReference>
<keyword evidence="10" id="KW-0482">Metalloprotease</keyword>
<evidence type="ECO:0000256" key="13">
    <source>
        <dbReference type="SAM" id="MobiDB-lite"/>
    </source>
</evidence>
<dbReference type="GO" id="GO:0042162">
    <property type="term" value="F:telomeric DNA binding"/>
    <property type="evidence" value="ECO:0007669"/>
    <property type="project" value="TreeGrafter"/>
</dbReference>
<dbReference type="Pfam" id="PF18323">
    <property type="entry name" value="CSN5_C"/>
    <property type="match status" value="1"/>
</dbReference>
<accession>A0AAE2D3Y5</accession>
<feature type="compositionally biased region" description="Basic and acidic residues" evidence="13">
    <location>
        <begin position="99"/>
        <end position="109"/>
    </location>
</feature>
<evidence type="ECO:0000256" key="10">
    <source>
        <dbReference type="ARBA" id="ARBA00023049"/>
    </source>
</evidence>
<feature type="compositionally biased region" description="Polar residues" evidence="13">
    <location>
        <begin position="247"/>
        <end position="256"/>
    </location>
</feature>
<feature type="region of interest" description="Disordered" evidence="13">
    <location>
        <begin position="196"/>
        <end position="256"/>
    </location>
</feature>
<keyword evidence="8" id="KW-0378">Hydrolase</keyword>
<keyword evidence="6" id="KW-0479">Metal-binding</keyword>
<dbReference type="CDD" id="cd08069">
    <property type="entry name" value="MPN_RPN11_CSN5"/>
    <property type="match status" value="1"/>
</dbReference>
<evidence type="ECO:0000256" key="8">
    <source>
        <dbReference type="ARBA" id="ARBA00022801"/>
    </source>
</evidence>
<feature type="compositionally biased region" description="Polar residues" evidence="13">
    <location>
        <begin position="685"/>
        <end position="699"/>
    </location>
</feature>
<evidence type="ECO:0000256" key="6">
    <source>
        <dbReference type="ARBA" id="ARBA00022723"/>
    </source>
</evidence>
<dbReference type="GO" id="GO:0005737">
    <property type="term" value="C:cytoplasm"/>
    <property type="evidence" value="ECO:0007669"/>
    <property type="project" value="UniProtKB-SubCell"/>
</dbReference>
<gene>
    <name evidence="15" type="ORF">MN116_006587</name>
</gene>
<dbReference type="SUPFAM" id="SSF102712">
    <property type="entry name" value="JAB1/MPN domain"/>
    <property type="match status" value="1"/>
</dbReference>
<feature type="region of interest" description="Disordered" evidence="13">
    <location>
        <begin position="81"/>
        <end position="109"/>
    </location>
</feature>
<dbReference type="GO" id="GO:0070034">
    <property type="term" value="F:telomerase RNA binding"/>
    <property type="evidence" value="ECO:0007669"/>
    <property type="project" value="TreeGrafter"/>
</dbReference>
<keyword evidence="5" id="KW-0645">Protease</keyword>
<evidence type="ECO:0000259" key="14">
    <source>
        <dbReference type="PROSITE" id="PS50249"/>
    </source>
</evidence>
<feature type="compositionally biased region" description="Basic and acidic residues" evidence="13">
    <location>
        <begin position="204"/>
        <end position="215"/>
    </location>
</feature>
<feature type="compositionally biased region" description="Polar residues" evidence="13">
    <location>
        <begin position="145"/>
        <end position="156"/>
    </location>
</feature>
<feature type="region of interest" description="Disordered" evidence="13">
    <location>
        <begin position="125"/>
        <end position="183"/>
    </location>
</feature>
<keyword evidence="11" id="KW-0866">Nonsense-mediated mRNA decay</keyword>
<protein>
    <recommendedName>
        <fullName evidence="14">MPN domain-containing protein</fullName>
    </recommendedName>
</protein>
<feature type="domain" description="MPN" evidence="14">
    <location>
        <begin position="1569"/>
        <end position="1706"/>
    </location>
</feature>
<dbReference type="Gene3D" id="1.25.40.10">
    <property type="entry name" value="Tetratricopeptide repeat domain"/>
    <property type="match status" value="1"/>
</dbReference>
<dbReference type="GO" id="GO:0005697">
    <property type="term" value="C:telomerase holoenzyme complex"/>
    <property type="evidence" value="ECO:0007669"/>
    <property type="project" value="TreeGrafter"/>
</dbReference>
<keyword evidence="16" id="KW-1185">Reference proteome</keyword>
<dbReference type="Gene3D" id="3.40.140.10">
    <property type="entry name" value="Cytidine Deaminase, domain 2"/>
    <property type="match status" value="1"/>
</dbReference>
<dbReference type="Pfam" id="PF10373">
    <property type="entry name" value="EST1_DNA_bind"/>
    <property type="match status" value="1"/>
</dbReference>
<dbReference type="InterPro" id="IPR018834">
    <property type="entry name" value="DNA/RNA-bd_Est1-type"/>
</dbReference>
<dbReference type="GO" id="GO:0006508">
    <property type="term" value="P:proteolysis"/>
    <property type="evidence" value="ECO:0007669"/>
    <property type="project" value="UniProtKB-KW"/>
</dbReference>
<evidence type="ECO:0000256" key="11">
    <source>
        <dbReference type="ARBA" id="ARBA00023161"/>
    </source>
</evidence>
<sequence length="1839" mass="207468">MSVIAEKTRLEIDARELSSALLQEHISTLSSGYMKNKRPDQDFYHHPRFKTISEDYGNFRNERTGPSVPVTFTEPPSYDKDKNSSFHAHLSKQKACSNEVKHSRGLYSRDKTNRLKPERHIHVSDLCPSDTTQSTTTSLQYSDTRSGITSEQFTSKPRQESFPLDSCKNTSMNTTPGNSTEKHGGLILLPKDVNIFQPNTENSRNPRRETFRSDSSKPVVVVRPSFSNTHTHSKSRLDSHGIDESKYSGQYKQKSNNNMNSNCFVGDDSPTSPPNVLPVPWTDAAKAAFNEFFRSQSKLNLSSSLHIEKPSSAYPITNPAGSAFIQPPNETIASTMQQIVQLDATLSALLIPPGLCAQSMVLFEPLQVDPELGREWSEPEALFLRWWGTVKRLRERLFLLFESVIIADLDFCNAAHVEQGMWKSVFYTVLESLRSWIENPQSTQLIPKLDNDIKTMELLQSQLANLIQKICLSEVIDSGSNLLTRLLERIQSIHHIQLGPLLSDGRPPPETKSRTRRLVYLSAQKLMLFLGDLARYRETLHGERNFGKARNWYQKAQLLVPKNGRSYNQLAVLALYTSRHLDAMFYYMRTLAASNPFATASQSLAALFNEIRPRAQNMIMQFQKPKTESVQPHCSGFSPCNPRFQRAEIWIHPIDGQTTVIHGGRRLIHPNNKSIFDAAVNTTTNAKGKSIPKSNSSATDLEVDNEDEDDEEAQAEAEEYANISLIELSKQFGLAFIHAHGKLYTKIGMETFPEVASLTLQALSGLLAQKPFPLSAERLCQLFVVNMFNVDRAASMTNHRNSVKNRINDTKSISVGVDNFVPSSRLTEIEALRSVHHDHAARFALDTFSLVCRKAAQLLQETPPPDIAEGWLSPDARILLSALCLWTEWMILHPEHWLPPPNHRDPTLRPHLDDWLLVAKLCTQSAAWLSRWSNKPKYEEITPTTSLVLRLKGELSFDEKLDDDDSEKSTLYHTLQDSNLYKAAFLSEEVFVAGFKPMLDLTPKIYYYTGDWDPETVADFVRIEKLVLFGDYLCGIETPVLNYNIDQGVYESVIQRESSERLQDNKRVDIRTNQSNTSNIDLENEEKSQRLESMSLLNDDQSLSSEDYTTESNSGITDIAALQRQRAFLQKQLDEESRLNAWRRNAIRQAASCGQRAVEIEVRPIYLLPDTNCYIDWLEGIATLAQKSSNYTVLIPIVVVNELDTLSRFGSSSSGGGGIDRPYDAVISGDEVTCAGLIQERAKQAISFLEQQFEHRNTRLRALTARGSLMETIAYRNEINGGRAPGQTNDDVILTCCQHFCKEDSERFQLRNLAYGLGESVQYHQNNQPMRLIREVVLLTSDRNLRLKALNVNIPARPLRTFVSWSRLPLVRINLSNNTLSDPLINSTEKWKLSTSASSSSSSSMNTTKPQPRDQPMRLIREVVLLTSDRNLRLKALNVNIPARPLRTFVSWSRLPLVRINLSNNTLSDPLINSTEKWKLSTSASSSSSSSMNTTKPQPQLITQSINQNSVTDSPLNASTGAREIWEAENNIESILGPVDEYFKYDVKVHQSIVNAKPWEKDPHYFKCIKISAVALLKMLIHARSGGNLEIMGLLIGKVAHQTMIVVDSSPLPVEGTETRVNAQAEAYEYMTTYKEVVARVGRTENVLGWYHSHPGYGCWLSGIDVSTQLTNQTYQEPFVAIVIDPIRTISSGKVNLGAFRTYPVGYRPPDDGPSEYQSIPMDKIEDFGVHCKHYYSLEVSHFKSVLDKRLLDSLWNKYWVNTLSSVSILAQPDYLAGLTKDLAEKVEHAGSSMSRMNWDNDRLEDRLAKCSKDATKLAMEQLHALTGQLIKDSLFNKI</sequence>
<organism evidence="15 16">
    <name type="scientific">Schistosoma mekongi</name>
    <name type="common">Parasitic worm</name>
    <dbReference type="NCBI Taxonomy" id="38744"/>
    <lineage>
        <taxon>Eukaryota</taxon>
        <taxon>Metazoa</taxon>
        <taxon>Spiralia</taxon>
        <taxon>Lophotrochozoa</taxon>
        <taxon>Platyhelminthes</taxon>
        <taxon>Trematoda</taxon>
        <taxon>Digenea</taxon>
        <taxon>Strigeidida</taxon>
        <taxon>Schistosomatoidea</taxon>
        <taxon>Schistosomatidae</taxon>
        <taxon>Schistosoma</taxon>
    </lineage>
</organism>
<dbReference type="InterPro" id="IPR002716">
    <property type="entry name" value="PIN_dom"/>
</dbReference>
<evidence type="ECO:0000256" key="2">
    <source>
        <dbReference type="ARBA" id="ARBA00004496"/>
    </source>
</evidence>
<dbReference type="SUPFAM" id="SSF88723">
    <property type="entry name" value="PIN domain-like"/>
    <property type="match status" value="1"/>
</dbReference>
<dbReference type="Pfam" id="PF13638">
    <property type="entry name" value="PIN_4"/>
    <property type="match status" value="1"/>
</dbReference>
<dbReference type="GO" id="GO:0008237">
    <property type="term" value="F:metallopeptidase activity"/>
    <property type="evidence" value="ECO:0007669"/>
    <property type="project" value="UniProtKB-KW"/>
</dbReference>
<dbReference type="InterPro" id="IPR000555">
    <property type="entry name" value="JAMM/MPN+_dom"/>
</dbReference>
<feature type="region of interest" description="Disordered" evidence="13">
    <location>
        <begin position="1396"/>
        <end position="1415"/>
    </location>
</feature>
<reference evidence="15" key="2">
    <citation type="journal article" date="2023" name="Infect Dis Poverty">
        <title>Chromosome-scale genome of the human blood fluke Schistosoma mekongi and its implications for public health.</title>
        <authorList>
            <person name="Zhou M."/>
            <person name="Xu L."/>
            <person name="Xu D."/>
            <person name="Chen W."/>
            <person name="Khan J."/>
            <person name="Hu Y."/>
            <person name="Huang H."/>
            <person name="Wei H."/>
            <person name="Zhang Y."/>
            <person name="Chusongsang P."/>
            <person name="Tanasarnprasert K."/>
            <person name="Hu X."/>
            <person name="Limpanont Y."/>
            <person name="Lv Z."/>
        </authorList>
    </citation>
    <scope>NUCLEOTIDE SEQUENCE</scope>
    <source>
        <strain evidence="15">LV_2022a</strain>
    </source>
</reference>
<keyword evidence="9" id="KW-0862">Zinc</keyword>
<dbReference type="Pfam" id="PF10374">
    <property type="entry name" value="EST1"/>
    <property type="match status" value="1"/>
</dbReference>
<dbReference type="SUPFAM" id="SSF48452">
    <property type="entry name" value="TPR-like"/>
    <property type="match status" value="1"/>
</dbReference>
<dbReference type="FunFam" id="3.40.140.10:FF:000003">
    <property type="entry name" value="COP9 signalosome complex subunit 5"/>
    <property type="match status" value="1"/>
</dbReference>
<dbReference type="GO" id="GO:0046872">
    <property type="term" value="F:metal ion binding"/>
    <property type="evidence" value="ECO:0007669"/>
    <property type="project" value="UniProtKB-KW"/>
</dbReference>
<comment type="similarity">
    <text evidence="3">Belongs to the peptidase M67A family. CSN5 subfamily.</text>
</comment>
<evidence type="ECO:0000313" key="15">
    <source>
        <dbReference type="EMBL" id="KAK4469375.1"/>
    </source>
</evidence>
<dbReference type="InterPro" id="IPR011990">
    <property type="entry name" value="TPR-like_helical_dom_sf"/>
</dbReference>
<dbReference type="CDD" id="cd09885">
    <property type="entry name" value="PIN_Smg6-like"/>
    <property type="match status" value="1"/>
</dbReference>
<dbReference type="InterPro" id="IPR019458">
    <property type="entry name" value="Est1-like_N"/>
</dbReference>